<feature type="region of interest" description="Disordered" evidence="1">
    <location>
        <begin position="153"/>
        <end position="173"/>
    </location>
</feature>
<comment type="caution">
    <text evidence="2">The sequence shown here is derived from an EMBL/GenBank/DDBJ whole genome shotgun (WGS) entry which is preliminary data.</text>
</comment>
<evidence type="ECO:0000256" key="1">
    <source>
        <dbReference type="SAM" id="MobiDB-lite"/>
    </source>
</evidence>
<evidence type="ECO:0000313" key="3">
    <source>
        <dbReference type="Proteomes" id="UP000252586"/>
    </source>
</evidence>
<evidence type="ECO:0000313" key="2">
    <source>
        <dbReference type="EMBL" id="RBO85160.1"/>
    </source>
</evidence>
<name>A0A366D558_9NOCA</name>
<protein>
    <submittedName>
        <fullName evidence="2">Uncharacterized protein</fullName>
    </submittedName>
</protein>
<organism evidence="2 3">
    <name type="scientific">Nocardia puris</name>
    <dbReference type="NCBI Taxonomy" id="208602"/>
    <lineage>
        <taxon>Bacteria</taxon>
        <taxon>Bacillati</taxon>
        <taxon>Actinomycetota</taxon>
        <taxon>Actinomycetes</taxon>
        <taxon>Mycobacteriales</taxon>
        <taxon>Nocardiaceae</taxon>
        <taxon>Nocardia</taxon>
    </lineage>
</organism>
<dbReference type="Proteomes" id="UP000252586">
    <property type="component" value="Unassembled WGS sequence"/>
</dbReference>
<dbReference type="AlphaFoldDB" id="A0A366D558"/>
<keyword evidence="3" id="KW-1185">Reference proteome</keyword>
<accession>A0A366D558</accession>
<sequence length="173" mass="18654">MPQIALTEFSHVVGGRIVAYNHSRTATNDRVIYAAVADPDRHTVDAFVMLYYRDRDHEGAAIMVYKPLHENAGPCATHGVSARVLDALTPTTNPDARRWRADAIADRKWVAEFHRAHREDAADLAGAVVEFAEPVAYPGTGLVDCARLVSPPASCRSPSATPLATPASSSIPP</sequence>
<proteinExistence type="predicted"/>
<reference evidence="2 3" key="1">
    <citation type="submission" date="2018-06" db="EMBL/GenBank/DDBJ databases">
        <title>Genomic Encyclopedia of Type Strains, Phase IV (KMG-IV): sequencing the most valuable type-strain genomes for metagenomic binning, comparative biology and taxonomic classification.</title>
        <authorList>
            <person name="Goeker M."/>
        </authorList>
    </citation>
    <scope>NUCLEOTIDE SEQUENCE [LARGE SCALE GENOMIC DNA]</scope>
    <source>
        <strain evidence="2 3">DSM 44599</strain>
    </source>
</reference>
<dbReference type="EMBL" id="QNRE01000015">
    <property type="protein sequence ID" value="RBO85160.1"/>
    <property type="molecule type" value="Genomic_DNA"/>
</dbReference>
<feature type="compositionally biased region" description="Low complexity" evidence="1">
    <location>
        <begin position="157"/>
        <end position="173"/>
    </location>
</feature>
<gene>
    <name evidence="2" type="ORF">DFR74_1158</name>
</gene>